<feature type="compositionally biased region" description="Low complexity" evidence="1">
    <location>
        <begin position="440"/>
        <end position="460"/>
    </location>
</feature>
<evidence type="ECO:0000313" key="2">
    <source>
        <dbReference type="EMBL" id="RVU41483.1"/>
    </source>
</evidence>
<keyword evidence="3" id="KW-1185">Reference proteome</keyword>
<feature type="region of interest" description="Disordered" evidence="1">
    <location>
        <begin position="404"/>
        <end position="460"/>
    </location>
</feature>
<evidence type="ECO:0008006" key="4">
    <source>
        <dbReference type="Google" id="ProtNLM"/>
    </source>
</evidence>
<sequence>MSCEHHGALWRSVLGTLAFLSWGIAGCHVVAEPAQEPASTELQDDRGRALTQALDLRWSALTADVPTEPQQSSQAWPEMGYEVSVECPLVYDFEFNAPLGAAIARQSTGRLELRAHPREQGAFELANRATGLYPVHRGVRHPGKEWWHEDLQPVRLTQPERGLLKSAALPAPWQPGGSMLSMAALFPPLPQNLEARDWPGLIDAEETDAAATTSALNVRVEDRVLLGDERALILAAQGGPDDLRARYLVSERGRVLAAALVLPRGDQVASASLRLTGSCEGQRLPPAAQPDDARSQMIETWTRFANAARQAQWARALHHLDPALRETHGDDTITALLDDHLRHFGQGALGTISPSSPLSEDDDRFTLQIHGRSLVDDGSASTDVITEIVATRTERGLRIERVRSTLDPQGDPQELLELSAGTLRSSAPRSTEAGSGDATESPADSAPAGDAPAAEAPEVR</sequence>
<name>A0ABY0CPJ8_9DELT</name>
<proteinExistence type="predicted"/>
<dbReference type="EMBL" id="SADD01000017">
    <property type="protein sequence ID" value="RVU41483.1"/>
    <property type="molecule type" value="Genomic_DNA"/>
</dbReference>
<protein>
    <recommendedName>
        <fullName evidence="4">Lipoprotein</fullName>
    </recommendedName>
</protein>
<dbReference type="Proteomes" id="UP000282926">
    <property type="component" value="Unassembled WGS sequence"/>
</dbReference>
<gene>
    <name evidence="2" type="ORF">EA187_18605</name>
</gene>
<feature type="compositionally biased region" description="Polar residues" evidence="1">
    <location>
        <begin position="422"/>
        <end position="433"/>
    </location>
</feature>
<comment type="caution">
    <text evidence="2">The sequence shown here is derived from an EMBL/GenBank/DDBJ whole genome shotgun (WGS) entry which is preliminary data.</text>
</comment>
<accession>A0ABY0CPJ8</accession>
<evidence type="ECO:0000256" key="1">
    <source>
        <dbReference type="SAM" id="MobiDB-lite"/>
    </source>
</evidence>
<reference evidence="2 3" key="1">
    <citation type="submission" date="2019-01" db="EMBL/GenBank/DDBJ databases">
        <title>Lujinxingia litoralis gen. nov., sp. nov. and Lujinxingia sediminis gen. nov., sp. nov., new members in the order Bradymonadales, isolated from coastal sediment.</title>
        <authorList>
            <person name="Li C.-M."/>
        </authorList>
    </citation>
    <scope>NUCLEOTIDE SEQUENCE [LARGE SCALE GENOMIC DNA]</scope>
    <source>
        <strain evidence="2 3">SEH01</strain>
    </source>
</reference>
<evidence type="ECO:0000313" key="3">
    <source>
        <dbReference type="Proteomes" id="UP000282926"/>
    </source>
</evidence>
<organism evidence="2 3">
    <name type="scientific">Lujinxingia sediminis</name>
    <dbReference type="NCBI Taxonomy" id="2480984"/>
    <lineage>
        <taxon>Bacteria</taxon>
        <taxon>Deltaproteobacteria</taxon>
        <taxon>Bradymonadales</taxon>
        <taxon>Lujinxingiaceae</taxon>
        <taxon>Lujinxingia</taxon>
    </lineage>
</organism>
<dbReference type="RefSeq" id="WP_127781241.1">
    <property type="nucleotide sequence ID" value="NZ_SADD01000017.1"/>
</dbReference>